<protein>
    <submittedName>
        <fullName evidence="1">Uncharacterized protein</fullName>
    </submittedName>
</protein>
<reference evidence="1" key="1">
    <citation type="submission" date="2015-11" db="EMBL/GenBank/DDBJ databases">
        <title>De novo transcriptome assembly of four potential Pierce s Disease insect vectors from Arizona vineyards.</title>
        <authorList>
            <person name="Tassone E.E."/>
        </authorList>
    </citation>
    <scope>NUCLEOTIDE SEQUENCE</scope>
</reference>
<dbReference type="EMBL" id="GECZ01013700">
    <property type="protein sequence ID" value="JAS56069.1"/>
    <property type="molecule type" value="Transcribed_RNA"/>
</dbReference>
<accession>A0A1B6G0U9</accession>
<gene>
    <name evidence="1" type="ORF">g.44903</name>
</gene>
<evidence type="ECO:0000313" key="1">
    <source>
        <dbReference type="EMBL" id="JAS56069.1"/>
    </source>
</evidence>
<sequence length="111" mass="12978">RRQKKNVKSQECHVRNSQQLFTDSRHYQLQLKVLQQNFLTFSQGMEGHLASMWSTSLSERLRRRRTFCDNQLDFAPSPEEMFVTSLVQRLESMTSHHPAAGFTINSILGQH</sequence>
<feature type="non-terminal residue" evidence="1">
    <location>
        <position position="1"/>
    </location>
</feature>
<organism evidence="1">
    <name type="scientific">Cuerna arida</name>
    <dbReference type="NCBI Taxonomy" id="1464854"/>
    <lineage>
        <taxon>Eukaryota</taxon>
        <taxon>Metazoa</taxon>
        <taxon>Ecdysozoa</taxon>
        <taxon>Arthropoda</taxon>
        <taxon>Hexapoda</taxon>
        <taxon>Insecta</taxon>
        <taxon>Pterygota</taxon>
        <taxon>Neoptera</taxon>
        <taxon>Paraneoptera</taxon>
        <taxon>Hemiptera</taxon>
        <taxon>Auchenorrhyncha</taxon>
        <taxon>Membracoidea</taxon>
        <taxon>Cicadellidae</taxon>
        <taxon>Cicadellinae</taxon>
        <taxon>Proconiini</taxon>
        <taxon>Cuerna</taxon>
    </lineage>
</organism>
<dbReference type="AlphaFoldDB" id="A0A1B6G0U9"/>
<proteinExistence type="predicted"/>
<name>A0A1B6G0U9_9HEMI</name>